<accession>X1DHW8</accession>
<evidence type="ECO:0008006" key="2">
    <source>
        <dbReference type="Google" id="ProtNLM"/>
    </source>
</evidence>
<proteinExistence type="predicted"/>
<comment type="caution">
    <text evidence="1">The sequence shown here is derived from an EMBL/GenBank/DDBJ whole genome shotgun (WGS) entry which is preliminary data.</text>
</comment>
<evidence type="ECO:0000313" key="1">
    <source>
        <dbReference type="EMBL" id="GAH07900.1"/>
    </source>
</evidence>
<protein>
    <recommendedName>
        <fullName evidence="2">Glucosamine/galactosamine-6-phosphate isomerase domain-containing protein</fullName>
    </recommendedName>
</protein>
<name>X1DHW8_9ZZZZ</name>
<dbReference type="SUPFAM" id="SSF100950">
    <property type="entry name" value="NagB/RpiA/CoA transferase-like"/>
    <property type="match status" value="1"/>
</dbReference>
<reference evidence="1" key="1">
    <citation type="journal article" date="2014" name="Front. Microbiol.">
        <title>High frequency of phylogenetically diverse reductive dehalogenase-homologous genes in deep subseafloor sedimentary metagenomes.</title>
        <authorList>
            <person name="Kawai M."/>
            <person name="Futagami T."/>
            <person name="Toyoda A."/>
            <person name="Takaki Y."/>
            <person name="Nishi S."/>
            <person name="Hori S."/>
            <person name="Arai W."/>
            <person name="Tsubouchi T."/>
            <person name="Morono Y."/>
            <person name="Uchiyama I."/>
            <person name="Ito T."/>
            <person name="Fujiyama A."/>
            <person name="Inagaki F."/>
            <person name="Takami H."/>
        </authorList>
    </citation>
    <scope>NUCLEOTIDE SEQUENCE</scope>
    <source>
        <strain evidence="1">Expedition CK06-06</strain>
    </source>
</reference>
<gene>
    <name evidence="1" type="ORF">S01H4_55662</name>
</gene>
<dbReference type="Gene3D" id="3.40.50.1360">
    <property type="match status" value="1"/>
</dbReference>
<dbReference type="InterPro" id="IPR037171">
    <property type="entry name" value="NagB/RpiA_transferase-like"/>
</dbReference>
<dbReference type="AlphaFoldDB" id="X1DHW8"/>
<feature type="non-terminal residue" evidence="1">
    <location>
        <position position="1"/>
    </location>
</feature>
<organism evidence="1">
    <name type="scientific">marine sediment metagenome</name>
    <dbReference type="NCBI Taxonomy" id="412755"/>
    <lineage>
        <taxon>unclassified sequences</taxon>
        <taxon>metagenomes</taxon>
        <taxon>ecological metagenomes</taxon>
    </lineage>
</organism>
<dbReference type="EMBL" id="BART01032154">
    <property type="protein sequence ID" value="GAH07900.1"/>
    <property type="molecule type" value="Genomic_DNA"/>
</dbReference>
<sequence length="233" mass="26238">SWPGYRHVARIINKCRFNCKNVWAFAMDEYADQDGNIAPEDWRFGFSYAMLNYFYYQIDEDLRPPRRQFVCFSNENIDSYSKMLADVGPADICYSGPGWTGHLAFIEPDAPEFQAPLEEWKKMGARIVTLSPFTLAQNSLHGSFGKSGDLSAVPPKAATIGPADVIASKHRINHHAIGVHGTSTSWQRLTTRLVLHGPVTPLLPESILQTLRTDVYVSETIAENIEPDWDKGY</sequence>